<dbReference type="AlphaFoldDB" id="A0A938B6Z7"/>
<evidence type="ECO:0000313" key="2">
    <source>
        <dbReference type="Proteomes" id="UP000712673"/>
    </source>
</evidence>
<name>A0A938B6Z7_UNCTE</name>
<organism evidence="1 2">
    <name type="scientific">Tectimicrobiota bacterium</name>
    <dbReference type="NCBI Taxonomy" id="2528274"/>
    <lineage>
        <taxon>Bacteria</taxon>
        <taxon>Pseudomonadati</taxon>
        <taxon>Nitrospinota/Tectimicrobiota group</taxon>
        <taxon>Candidatus Tectimicrobiota</taxon>
    </lineage>
</organism>
<dbReference type="Proteomes" id="UP000712673">
    <property type="component" value="Unassembled WGS sequence"/>
</dbReference>
<gene>
    <name evidence="1" type="ORF">FJZ47_24475</name>
</gene>
<accession>A0A938B6Z7</accession>
<comment type="caution">
    <text evidence="1">The sequence shown here is derived from an EMBL/GenBank/DDBJ whole genome shotgun (WGS) entry which is preliminary data.</text>
</comment>
<dbReference type="EMBL" id="VGLS01001114">
    <property type="protein sequence ID" value="MBM3226935.1"/>
    <property type="molecule type" value="Genomic_DNA"/>
</dbReference>
<protein>
    <submittedName>
        <fullName evidence="1">DUF1800 domain-containing protein</fullName>
    </submittedName>
</protein>
<sequence>MSVNPVIDERPLSLLELMGHVYRRAGFGATRDELEAALAQGYEATVEA</sequence>
<reference evidence="1" key="1">
    <citation type="submission" date="2019-03" db="EMBL/GenBank/DDBJ databases">
        <title>Lake Tanganyika Metagenome-Assembled Genomes (MAGs).</title>
        <authorList>
            <person name="Tran P."/>
        </authorList>
    </citation>
    <scope>NUCLEOTIDE SEQUENCE</scope>
    <source>
        <strain evidence="1">K_DeepCast_65m_m2_066</strain>
    </source>
</reference>
<proteinExistence type="predicted"/>
<evidence type="ECO:0000313" key="1">
    <source>
        <dbReference type="EMBL" id="MBM3226935.1"/>
    </source>
</evidence>